<proteinExistence type="predicted"/>
<dbReference type="Pfam" id="PF17191">
    <property type="entry name" value="RecG_wedge"/>
    <property type="match status" value="1"/>
</dbReference>
<dbReference type="SMART" id="SM00490">
    <property type="entry name" value="HELICc"/>
    <property type="match status" value="1"/>
</dbReference>
<evidence type="ECO:0000256" key="2">
    <source>
        <dbReference type="ARBA" id="ARBA00022763"/>
    </source>
</evidence>
<dbReference type="SMART" id="SM00487">
    <property type="entry name" value="DEXDc"/>
    <property type="match status" value="1"/>
</dbReference>
<dbReference type="CDD" id="cd04488">
    <property type="entry name" value="RecG_wedge_OBF"/>
    <property type="match status" value="1"/>
</dbReference>
<dbReference type="InterPro" id="IPR011545">
    <property type="entry name" value="DEAD/DEAH_box_helicase_dom"/>
</dbReference>
<sequence length="754" mass="84555">MNPQTPIENLPGIGSYYGRKLKKLEINTLEDLIYHFPFRYDDFSKIAQIQNLTPGEKISIQGVIWQIRNIRTRRGKFVTTATIADQSGTIEVIWFNQPYLTKTLKAGLQVSLSGKVQQDGNKIKLVSPSYEILRSQQTQVNQPNRHPGVATTTIGSRDSVVKFTPNQREILRSAQDDRNEGLQNDKVDGPSTLHTGRLVPIYPETEGLSSKWLRGKIAAILPAYLKTQKDFLPQKILESQKMIPLDSALTKVHFPRNYQDVETSRRRLAFDELFLTQLMSQMRKRQWAEERSAPKMHIPKVKLASFIKSLPFALTGAQNKAIAQIIEDLKKPKPANRLLEGDVGSGKTVVAACAALVAHTNNFDTLLAAPTEILAFQHHQTLTKILKPFATSVGIWTGSKKQKGNIVCGTHALLTTFKAEREVGLVVVDEQHRFGVAQRAKLFLDQSEEFTPHLLTMTATPIPRTLALTLYGDLDLSVLDEMPAGRQKIATFVVPNHKRTEAYKFIEKQIEEGRQAFIITPFVEPSESMNTVKAAIDEFEKLKKIFSDILSSRAQRSDPTRKIASSVTPHNDRNNAPIKLGLLHGRLKSKEKELVIDKFRSNKIHILVATPVVEVGIDVPNATIMLIESAERFGLAQLHQLRGRVGRGKHKSYCFLFTDSQAENSIKRLKSMEKIAVGFKLAEIDLKMRGAGEIFGLKQSGFLNFKVADLSDRVTIVAAQNQAHNILIADHTLKKFPALHAKLETLKNQYSQPN</sequence>
<evidence type="ECO:0000259" key="8">
    <source>
        <dbReference type="PROSITE" id="PS51192"/>
    </source>
</evidence>
<evidence type="ECO:0000256" key="5">
    <source>
        <dbReference type="ARBA" id="ARBA00022840"/>
    </source>
</evidence>
<comment type="caution">
    <text evidence="10">The sequence shown here is derived from an EMBL/GenBank/DDBJ whole genome shotgun (WGS) entry which is preliminary data.</text>
</comment>
<dbReference type="Proteomes" id="UP000176780">
    <property type="component" value="Unassembled WGS sequence"/>
</dbReference>
<feature type="domain" description="Helicase C-terminal" evidence="9">
    <location>
        <begin position="498"/>
        <end position="692"/>
    </location>
</feature>
<dbReference type="InterPro" id="IPR047112">
    <property type="entry name" value="RecG/Mfd"/>
</dbReference>
<evidence type="ECO:0000313" key="10">
    <source>
        <dbReference type="EMBL" id="OGE04606.1"/>
    </source>
</evidence>
<dbReference type="GO" id="GO:0005524">
    <property type="term" value="F:ATP binding"/>
    <property type="evidence" value="ECO:0007669"/>
    <property type="project" value="UniProtKB-KW"/>
</dbReference>
<dbReference type="NCBIfam" id="NF008165">
    <property type="entry name" value="PRK10917.1-3"/>
    <property type="match status" value="1"/>
</dbReference>
<evidence type="ECO:0000259" key="9">
    <source>
        <dbReference type="PROSITE" id="PS51194"/>
    </source>
</evidence>
<dbReference type="GO" id="GO:0003678">
    <property type="term" value="F:DNA helicase activity"/>
    <property type="evidence" value="ECO:0007669"/>
    <property type="project" value="TreeGrafter"/>
</dbReference>
<dbReference type="Pfam" id="PF00270">
    <property type="entry name" value="DEAD"/>
    <property type="match status" value="1"/>
</dbReference>
<evidence type="ECO:0000256" key="6">
    <source>
        <dbReference type="ARBA" id="ARBA00023125"/>
    </source>
</evidence>
<gene>
    <name evidence="10" type="ORF">A3B51_00210</name>
</gene>
<evidence type="ECO:0000256" key="3">
    <source>
        <dbReference type="ARBA" id="ARBA00022801"/>
    </source>
</evidence>
<evidence type="ECO:0000313" key="11">
    <source>
        <dbReference type="Proteomes" id="UP000176780"/>
    </source>
</evidence>
<dbReference type="GO" id="GO:0016787">
    <property type="term" value="F:hydrolase activity"/>
    <property type="evidence" value="ECO:0007669"/>
    <property type="project" value="UniProtKB-KW"/>
</dbReference>
<organism evidence="10 11">
    <name type="scientific">Candidatus Curtissbacteria bacterium RIFCSPLOWO2_01_FULL_41_18</name>
    <dbReference type="NCBI Taxonomy" id="1797727"/>
    <lineage>
        <taxon>Bacteria</taxon>
        <taxon>Candidatus Curtissiibacteriota</taxon>
    </lineage>
</organism>
<dbReference type="Pfam" id="PF00271">
    <property type="entry name" value="Helicase_C"/>
    <property type="match status" value="1"/>
</dbReference>
<dbReference type="PANTHER" id="PTHR47964">
    <property type="entry name" value="ATP-DEPENDENT DNA HELICASE HOMOLOG RECG, CHLOROPLASTIC"/>
    <property type="match status" value="1"/>
</dbReference>
<evidence type="ECO:0000256" key="1">
    <source>
        <dbReference type="ARBA" id="ARBA00022741"/>
    </source>
</evidence>
<feature type="domain" description="Helicase ATP-binding" evidence="8">
    <location>
        <begin position="328"/>
        <end position="479"/>
    </location>
</feature>
<keyword evidence="2" id="KW-0227">DNA damage</keyword>
<keyword evidence="5" id="KW-0067">ATP-binding</keyword>
<dbReference type="SUPFAM" id="SSF52540">
    <property type="entry name" value="P-loop containing nucleoside triphosphate hydrolases"/>
    <property type="match status" value="2"/>
</dbReference>
<evidence type="ECO:0000256" key="7">
    <source>
        <dbReference type="ARBA" id="ARBA00023204"/>
    </source>
</evidence>
<accession>A0A1F5HKD7</accession>
<dbReference type="InterPro" id="IPR012340">
    <property type="entry name" value="NA-bd_OB-fold"/>
</dbReference>
<keyword evidence="4 10" id="KW-0347">Helicase</keyword>
<dbReference type="InterPro" id="IPR001650">
    <property type="entry name" value="Helicase_C-like"/>
</dbReference>
<dbReference type="Gene3D" id="3.40.50.300">
    <property type="entry name" value="P-loop containing nucleotide triphosphate hydrolases"/>
    <property type="match status" value="2"/>
</dbReference>
<dbReference type="GO" id="GO:0006281">
    <property type="term" value="P:DNA repair"/>
    <property type="evidence" value="ECO:0007669"/>
    <property type="project" value="UniProtKB-KW"/>
</dbReference>
<dbReference type="SUPFAM" id="SSF50249">
    <property type="entry name" value="Nucleic acid-binding proteins"/>
    <property type="match status" value="1"/>
</dbReference>
<dbReference type="STRING" id="1797727.A3B51_00210"/>
<dbReference type="GO" id="GO:0003677">
    <property type="term" value="F:DNA binding"/>
    <property type="evidence" value="ECO:0007669"/>
    <property type="project" value="UniProtKB-KW"/>
</dbReference>
<evidence type="ECO:0000256" key="4">
    <source>
        <dbReference type="ARBA" id="ARBA00022806"/>
    </source>
</evidence>
<dbReference type="PROSITE" id="PS51192">
    <property type="entry name" value="HELICASE_ATP_BIND_1"/>
    <property type="match status" value="1"/>
</dbReference>
<dbReference type="Gene3D" id="2.40.50.140">
    <property type="entry name" value="Nucleic acid-binding proteins"/>
    <property type="match status" value="1"/>
</dbReference>
<dbReference type="InterPro" id="IPR014001">
    <property type="entry name" value="Helicase_ATP-bd"/>
</dbReference>
<dbReference type="InterPro" id="IPR027417">
    <property type="entry name" value="P-loop_NTPase"/>
</dbReference>
<dbReference type="AlphaFoldDB" id="A0A1F5HKD7"/>
<dbReference type="EMBL" id="MFBQ01000025">
    <property type="protein sequence ID" value="OGE04606.1"/>
    <property type="molecule type" value="Genomic_DNA"/>
</dbReference>
<dbReference type="InterPro" id="IPR033454">
    <property type="entry name" value="RecG_wedge"/>
</dbReference>
<dbReference type="PROSITE" id="PS51194">
    <property type="entry name" value="HELICASE_CTER"/>
    <property type="match status" value="1"/>
</dbReference>
<reference evidence="10 11" key="1">
    <citation type="journal article" date="2016" name="Nat. Commun.">
        <title>Thousands of microbial genomes shed light on interconnected biogeochemical processes in an aquifer system.</title>
        <authorList>
            <person name="Anantharaman K."/>
            <person name="Brown C.T."/>
            <person name="Hug L.A."/>
            <person name="Sharon I."/>
            <person name="Castelle C.J."/>
            <person name="Probst A.J."/>
            <person name="Thomas B.C."/>
            <person name="Singh A."/>
            <person name="Wilkins M.J."/>
            <person name="Karaoz U."/>
            <person name="Brodie E.L."/>
            <person name="Williams K.H."/>
            <person name="Hubbard S.S."/>
            <person name="Banfield J.F."/>
        </authorList>
    </citation>
    <scope>NUCLEOTIDE SEQUENCE [LARGE SCALE GENOMIC DNA]</scope>
</reference>
<protein>
    <submittedName>
        <fullName evidence="10">ATP-dependent DNA helicase RecG</fullName>
    </submittedName>
</protein>
<keyword evidence="6" id="KW-0238">DNA-binding</keyword>
<dbReference type="PANTHER" id="PTHR47964:SF1">
    <property type="entry name" value="ATP-DEPENDENT DNA HELICASE HOMOLOG RECG, CHLOROPLASTIC"/>
    <property type="match status" value="1"/>
</dbReference>
<keyword evidence="7" id="KW-0234">DNA repair</keyword>
<name>A0A1F5HKD7_9BACT</name>
<keyword evidence="1" id="KW-0547">Nucleotide-binding</keyword>
<keyword evidence="3" id="KW-0378">Hydrolase</keyword>